<feature type="region of interest" description="Disordered" evidence="1">
    <location>
        <begin position="1"/>
        <end position="110"/>
    </location>
</feature>
<evidence type="ECO:0000313" key="2">
    <source>
        <dbReference type="EMBL" id="KAG4414904.1"/>
    </source>
</evidence>
<accession>A0A8H7T490</accession>
<dbReference type="EMBL" id="JAFJYH010000244">
    <property type="protein sequence ID" value="KAG4414904.1"/>
    <property type="molecule type" value="Genomic_DNA"/>
</dbReference>
<feature type="compositionally biased region" description="Basic and acidic residues" evidence="1">
    <location>
        <begin position="66"/>
        <end position="80"/>
    </location>
</feature>
<name>A0A8H7T490_9HELO</name>
<protein>
    <submittedName>
        <fullName evidence="2">Uncharacterized protein</fullName>
    </submittedName>
</protein>
<dbReference type="AlphaFoldDB" id="A0A8H7T490"/>
<organism evidence="2 3">
    <name type="scientific">Cadophora malorum</name>
    <dbReference type="NCBI Taxonomy" id="108018"/>
    <lineage>
        <taxon>Eukaryota</taxon>
        <taxon>Fungi</taxon>
        <taxon>Dikarya</taxon>
        <taxon>Ascomycota</taxon>
        <taxon>Pezizomycotina</taxon>
        <taxon>Leotiomycetes</taxon>
        <taxon>Helotiales</taxon>
        <taxon>Ploettnerulaceae</taxon>
        <taxon>Cadophora</taxon>
    </lineage>
</organism>
<reference evidence="2" key="1">
    <citation type="submission" date="2021-02" db="EMBL/GenBank/DDBJ databases">
        <title>Genome sequence Cadophora malorum strain M34.</title>
        <authorList>
            <person name="Stefanovic E."/>
            <person name="Vu D."/>
            <person name="Scully C."/>
            <person name="Dijksterhuis J."/>
            <person name="Roader J."/>
            <person name="Houbraken J."/>
        </authorList>
    </citation>
    <scope>NUCLEOTIDE SEQUENCE</scope>
    <source>
        <strain evidence="2">M34</strain>
    </source>
</reference>
<evidence type="ECO:0000313" key="3">
    <source>
        <dbReference type="Proteomes" id="UP000664132"/>
    </source>
</evidence>
<dbReference type="Proteomes" id="UP000664132">
    <property type="component" value="Unassembled WGS sequence"/>
</dbReference>
<dbReference type="OrthoDB" id="3539164at2759"/>
<sequence length="265" mass="29549">MEFPRPAPTTIPIVLSSEDSIRASQPCPQSFPSSRIKVNESIHTIKSVDGASDTDTDVSFPKPTRPKTEPLPMKRADSPHFWKPTKASRARNQATKGKSSRKSTSSHDTVKNLFQNGRKNAESEEAATTTVQCSITANKSTPPDLTEIYVMLQYDALFPHCKAHGVFKNVVDANNKVIELFREDEAQRGDGENRGKVKPYISEHGCLQHCRTKTNPKSMVWVTRAPLCESMAKALVPWPNEVEMKMLWVSSGSARRRAAGWMQKP</sequence>
<feature type="compositionally biased region" description="Polar residues" evidence="1">
    <location>
        <begin position="22"/>
        <end position="33"/>
    </location>
</feature>
<proteinExistence type="predicted"/>
<evidence type="ECO:0000256" key="1">
    <source>
        <dbReference type="SAM" id="MobiDB-lite"/>
    </source>
</evidence>
<comment type="caution">
    <text evidence="2">The sequence shown here is derived from an EMBL/GenBank/DDBJ whole genome shotgun (WGS) entry which is preliminary data.</text>
</comment>
<gene>
    <name evidence="2" type="ORF">IFR04_011980</name>
</gene>
<keyword evidence="3" id="KW-1185">Reference proteome</keyword>